<sequence>MNEWPLLVFTLLVQASIGMALIGALGGYWLRRALTTEQCFLALRPLLLLAPMLAAGGLLVSVAHLGYPLNAFHALRHVASSWLSREILLASLYLGIVGLVALLALLTRRVYPSLLLLGGLVGLADVGCMAGIYINSAVVTWMHLNTAVAFYGTVFTLGVMLGVVTLCRGPVSQPLMQRLLLTALLSCVATAAAHWLVTPGYLDFLAQAARPVTLPFDAVAAFLRSEPLRMASAALLMAAIALMVLLLYPTRQRVTVLYRSGIAVAALLVLLAQTGSRYAFFILH</sequence>
<comment type="caution">
    <text evidence="2">The sequence shown here is derived from an EMBL/GenBank/DDBJ whole genome shotgun (WGS) entry which is preliminary data.</text>
</comment>
<evidence type="ECO:0000313" key="2">
    <source>
        <dbReference type="EMBL" id="PLR37862.1"/>
    </source>
</evidence>
<protein>
    <submittedName>
        <fullName evidence="2">Dimethyl sulfoxide reductase</fullName>
    </submittedName>
</protein>
<name>A0A2N5E872_9GAMM</name>
<dbReference type="OrthoDB" id="7058271at2"/>
<dbReference type="Proteomes" id="UP000234240">
    <property type="component" value="Unassembled WGS sequence"/>
</dbReference>
<feature type="transmembrane region" description="Helical" evidence="1">
    <location>
        <begin position="260"/>
        <end position="283"/>
    </location>
</feature>
<dbReference type="PANTHER" id="PTHR38095">
    <property type="entry name" value="ANAEROBIC DIMETHYL SULFOXIDE REDUCTASE CHAIN YNFH"/>
    <property type="match status" value="1"/>
</dbReference>
<keyword evidence="1" id="KW-0472">Membrane</keyword>
<gene>
    <name evidence="2" type="ORF">CYR55_09080</name>
</gene>
<feature type="transmembrane region" description="Helical" evidence="1">
    <location>
        <begin position="6"/>
        <end position="30"/>
    </location>
</feature>
<dbReference type="GO" id="GO:0005886">
    <property type="term" value="C:plasma membrane"/>
    <property type="evidence" value="ECO:0007669"/>
    <property type="project" value="TreeGrafter"/>
</dbReference>
<feature type="transmembrane region" description="Helical" evidence="1">
    <location>
        <begin position="87"/>
        <end position="107"/>
    </location>
</feature>
<feature type="transmembrane region" description="Helical" evidence="1">
    <location>
        <begin position="114"/>
        <end position="134"/>
    </location>
</feature>
<dbReference type="InterPro" id="IPR007059">
    <property type="entry name" value="DmsC"/>
</dbReference>
<dbReference type="AlphaFoldDB" id="A0A2N5E872"/>
<feature type="transmembrane region" description="Helical" evidence="1">
    <location>
        <begin position="146"/>
        <end position="167"/>
    </location>
</feature>
<dbReference type="GO" id="GO:0009390">
    <property type="term" value="C:dimethyl sulfoxide reductase complex"/>
    <property type="evidence" value="ECO:0007669"/>
    <property type="project" value="TreeGrafter"/>
</dbReference>
<feature type="transmembrane region" description="Helical" evidence="1">
    <location>
        <begin position="42"/>
        <end position="67"/>
    </location>
</feature>
<keyword evidence="1" id="KW-1133">Transmembrane helix</keyword>
<reference evidence="2 3" key="1">
    <citation type="submission" date="2017-12" db="EMBL/GenBank/DDBJ databases">
        <title>Characterization of six clinical isolates of Enterochimera gen. nov., a novel genus of the Yersiniaciae family and the three species Enterochimera arupensis sp. nov., Enterochimera coloradensis sp. nov, and Enterochimera californica sp. nov.</title>
        <authorList>
            <person name="Rossi A."/>
            <person name="Fisher M."/>
        </authorList>
    </citation>
    <scope>NUCLEOTIDE SEQUENCE [LARGE SCALE GENOMIC DNA]</scope>
    <source>
        <strain evidence="3">2015-Iso6</strain>
    </source>
</reference>
<dbReference type="RefSeq" id="WP_101815824.1">
    <property type="nucleotide sequence ID" value="NZ_PJZF01000006.1"/>
</dbReference>
<keyword evidence="1" id="KW-0812">Transmembrane</keyword>
<evidence type="ECO:0000256" key="1">
    <source>
        <dbReference type="SAM" id="Phobius"/>
    </source>
</evidence>
<dbReference type="GO" id="GO:0019645">
    <property type="term" value="P:anaerobic electron transport chain"/>
    <property type="evidence" value="ECO:0007669"/>
    <property type="project" value="InterPro"/>
</dbReference>
<dbReference type="PANTHER" id="PTHR38095:SF2">
    <property type="entry name" value="ANAEROBIC DIMETHYL SULFOXIDE REDUCTASE CHAIN C"/>
    <property type="match status" value="1"/>
</dbReference>
<organism evidence="2 3">
    <name type="scientific">Chimaeribacter californicus</name>
    <dbReference type="NCBI Taxonomy" id="2060067"/>
    <lineage>
        <taxon>Bacteria</taxon>
        <taxon>Pseudomonadati</taxon>
        <taxon>Pseudomonadota</taxon>
        <taxon>Gammaproteobacteria</taxon>
        <taxon>Enterobacterales</taxon>
        <taxon>Yersiniaceae</taxon>
        <taxon>Chimaeribacter</taxon>
    </lineage>
</organism>
<feature type="transmembrane region" description="Helical" evidence="1">
    <location>
        <begin position="179"/>
        <end position="197"/>
    </location>
</feature>
<keyword evidence="3" id="KW-1185">Reference proteome</keyword>
<proteinExistence type="predicted"/>
<evidence type="ECO:0000313" key="3">
    <source>
        <dbReference type="Proteomes" id="UP000234240"/>
    </source>
</evidence>
<feature type="transmembrane region" description="Helical" evidence="1">
    <location>
        <begin position="230"/>
        <end position="248"/>
    </location>
</feature>
<dbReference type="GO" id="GO:0009389">
    <property type="term" value="F:dimethyl sulfoxide reductase activity"/>
    <property type="evidence" value="ECO:0007669"/>
    <property type="project" value="TreeGrafter"/>
</dbReference>
<dbReference type="EMBL" id="PJZF01000006">
    <property type="protein sequence ID" value="PLR37862.1"/>
    <property type="molecule type" value="Genomic_DNA"/>
</dbReference>
<accession>A0A2N5E872</accession>
<dbReference type="Pfam" id="PF04976">
    <property type="entry name" value="DmsC"/>
    <property type="match status" value="1"/>
</dbReference>